<reference evidence="3 4" key="1">
    <citation type="submission" date="2019-05" db="EMBL/GenBank/DDBJ databases">
        <authorList>
            <consortium name="Science for Life Laboratories"/>
        </authorList>
    </citation>
    <scope>NUCLEOTIDE SEQUENCE [LARGE SCALE GENOMIC DNA]</scope>
    <source>
        <strain evidence="3">Soil9</strain>
    </source>
</reference>
<dbReference type="SUPFAM" id="SSF52540">
    <property type="entry name" value="P-loop containing nucleoside triphosphate hydrolases"/>
    <property type="match status" value="1"/>
</dbReference>
<dbReference type="GO" id="GO:0016887">
    <property type="term" value="F:ATP hydrolysis activity"/>
    <property type="evidence" value="ECO:0007669"/>
    <property type="project" value="InterPro"/>
</dbReference>
<dbReference type="RefSeq" id="WP_162670735.1">
    <property type="nucleotide sequence ID" value="NZ_LR593886.1"/>
</dbReference>
<evidence type="ECO:0000259" key="2">
    <source>
        <dbReference type="PROSITE" id="PS00662"/>
    </source>
</evidence>
<dbReference type="PROSITE" id="PS00662">
    <property type="entry name" value="T2SP_E"/>
    <property type="match status" value="1"/>
</dbReference>
<dbReference type="InterPro" id="IPR027417">
    <property type="entry name" value="P-loop_NTPase"/>
</dbReference>
<dbReference type="AlphaFoldDB" id="A0A6P2D580"/>
<organism evidence="3 4">
    <name type="scientific">Gemmata massiliana</name>
    <dbReference type="NCBI Taxonomy" id="1210884"/>
    <lineage>
        <taxon>Bacteria</taxon>
        <taxon>Pseudomonadati</taxon>
        <taxon>Planctomycetota</taxon>
        <taxon>Planctomycetia</taxon>
        <taxon>Gemmatales</taxon>
        <taxon>Gemmataceae</taxon>
        <taxon>Gemmata</taxon>
    </lineage>
</organism>
<dbReference type="PANTHER" id="PTHR30486">
    <property type="entry name" value="TWITCHING MOTILITY PROTEIN PILT"/>
    <property type="match status" value="1"/>
</dbReference>
<dbReference type="Gene3D" id="3.30.450.90">
    <property type="match status" value="1"/>
</dbReference>
<proteinExistence type="inferred from homology"/>
<protein>
    <recommendedName>
        <fullName evidence="2">Bacterial type II secretion system protein E domain-containing protein</fullName>
    </recommendedName>
</protein>
<dbReference type="PANTHER" id="PTHR30486:SF16">
    <property type="entry name" value="TWITCHING MOTILITY PROTEIN PILT"/>
    <property type="match status" value="1"/>
</dbReference>
<evidence type="ECO:0000313" key="4">
    <source>
        <dbReference type="Proteomes" id="UP000464178"/>
    </source>
</evidence>
<dbReference type="SMART" id="SM00382">
    <property type="entry name" value="AAA"/>
    <property type="match status" value="1"/>
</dbReference>
<dbReference type="Gene3D" id="3.40.50.300">
    <property type="entry name" value="P-loop containing nucleotide triphosphate hydrolases"/>
    <property type="match status" value="1"/>
</dbReference>
<feature type="domain" description="Bacterial type II secretion system protein E" evidence="2">
    <location>
        <begin position="204"/>
        <end position="218"/>
    </location>
</feature>
<keyword evidence="4" id="KW-1185">Reference proteome</keyword>
<name>A0A6P2D580_9BACT</name>
<dbReference type="Proteomes" id="UP000464178">
    <property type="component" value="Chromosome"/>
</dbReference>
<evidence type="ECO:0000256" key="1">
    <source>
        <dbReference type="ARBA" id="ARBA00006611"/>
    </source>
</evidence>
<comment type="similarity">
    <text evidence="1">Belongs to the GSP E family.</text>
</comment>
<dbReference type="NCBIfam" id="TIGR01420">
    <property type="entry name" value="pilT_fam"/>
    <property type="match status" value="1"/>
</dbReference>
<dbReference type="InterPro" id="IPR050921">
    <property type="entry name" value="T4SS_GSP_E_ATPase"/>
</dbReference>
<dbReference type="CDD" id="cd01131">
    <property type="entry name" value="PilT"/>
    <property type="match status" value="1"/>
</dbReference>
<evidence type="ECO:0000313" key="3">
    <source>
        <dbReference type="EMBL" id="VTR96451.1"/>
    </source>
</evidence>
<sequence>MPDAIAEKLHRWLEWTVQAGASDLHVVAGHAPVMRLHGDLTELPEAPIASDEIETLLLSACPEDALKRLQANKNADFSFECPVAGKVSRFRATLFLAGGDTGGCFRVIPDTIPDLAWAGFPADLAAKLVALRDGLVIVTGATGSGKSTTLAMVVNRLNKTGGYRIITVEEPVEYQFPREPNSVVTQREVGADVLSFADGLKYGLRQDPDVILVGEIRDRETAQMALSAAETGHLVFSTLHTRDAKGAITRFPDLFPSDAQPAVRSQLAMSLRAIVSQRLLPSINKTEKRHLALEVMWNTHPIASAIRTGKIESIDNYILTGREEGMYTCDESVRLLLRAGKITRAVAEQNVRDVKFLNH</sequence>
<dbReference type="InterPro" id="IPR001482">
    <property type="entry name" value="T2SS/T4SS_dom"/>
</dbReference>
<dbReference type="GO" id="GO:0005524">
    <property type="term" value="F:ATP binding"/>
    <property type="evidence" value="ECO:0007669"/>
    <property type="project" value="InterPro"/>
</dbReference>
<dbReference type="InterPro" id="IPR006321">
    <property type="entry name" value="PilT/PilU"/>
</dbReference>
<gene>
    <name evidence="3" type="ORF">SOIL9_12630</name>
</gene>
<dbReference type="Pfam" id="PF00437">
    <property type="entry name" value="T2SSE"/>
    <property type="match status" value="1"/>
</dbReference>
<dbReference type="KEGG" id="gms:SOIL9_12630"/>
<dbReference type="InterPro" id="IPR003593">
    <property type="entry name" value="AAA+_ATPase"/>
</dbReference>
<dbReference type="EMBL" id="LR593886">
    <property type="protein sequence ID" value="VTR96451.1"/>
    <property type="molecule type" value="Genomic_DNA"/>
</dbReference>
<accession>A0A6P2D580</accession>